<dbReference type="GO" id="GO:0046933">
    <property type="term" value="F:proton-transporting ATP synthase activity, rotational mechanism"/>
    <property type="evidence" value="ECO:0007669"/>
    <property type="project" value="TreeGrafter"/>
</dbReference>
<evidence type="ECO:0000256" key="5">
    <source>
        <dbReference type="ARBA" id="ARBA00022840"/>
    </source>
</evidence>
<keyword evidence="6" id="KW-0653">Protein transport</keyword>
<dbReference type="AlphaFoldDB" id="A0A1M4W9U3"/>
<organism evidence="9 10">
    <name type="scientific">Ferrithrix thermotolerans DSM 19514</name>
    <dbReference type="NCBI Taxonomy" id="1121881"/>
    <lineage>
        <taxon>Bacteria</taxon>
        <taxon>Bacillati</taxon>
        <taxon>Actinomycetota</taxon>
        <taxon>Acidimicrobiia</taxon>
        <taxon>Acidimicrobiales</taxon>
        <taxon>Acidimicrobiaceae</taxon>
        <taxon>Ferrithrix</taxon>
    </lineage>
</organism>
<evidence type="ECO:0000313" key="10">
    <source>
        <dbReference type="Proteomes" id="UP000184295"/>
    </source>
</evidence>
<evidence type="ECO:0000256" key="6">
    <source>
        <dbReference type="ARBA" id="ARBA00022927"/>
    </source>
</evidence>
<keyword evidence="4" id="KW-0547">Nucleotide-binding</keyword>
<evidence type="ECO:0000256" key="2">
    <source>
        <dbReference type="ARBA" id="ARBA00022448"/>
    </source>
</evidence>
<dbReference type="STRING" id="1121881.SAMN02745225_01605"/>
<dbReference type="CDD" id="cd01136">
    <property type="entry name" value="ATPase_flagellum-secretory_path_III"/>
    <property type="match status" value="1"/>
</dbReference>
<feature type="domain" description="AAA+ ATPase" evidence="8">
    <location>
        <begin position="154"/>
        <end position="335"/>
    </location>
</feature>
<dbReference type="GO" id="GO:0030254">
    <property type="term" value="P:protein secretion by the type III secretion system"/>
    <property type="evidence" value="ECO:0007669"/>
    <property type="project" value="InterPro"/>
</dbReference>
<dbReference type="InterPro" id="IPR027417">
    <property type="entry name" value="P-loop_NTPase"/>
</dbReference>
<protein>
    <submittedName>
        <fullName evidence="9">Type III secretion system ATPase, FliI/YscN</fullName>
    </submittedName>
</protein>
<gene>
    <name evidence="9" type="ORF">SAMN02745225_01605</name>
</gene>
<dbReference type="InterPro" id="IPR040627">
    <property type="entry name" value="T3SS_ATPase_C"/>
</dbReference>
<keyword evidence="3" id="KW-0963">Cytoplasm</keyword>
<dbReference type="GO" id="GO:0005737">
    <property type="term" value="C:cytoplasm"/>
    <property type="evidence" value="ECO:0007669"/>
    <property type="project" value="UniProtKB-SubCell"/>
</dbReference>
<dbReference type="PANTHER" id="PTHR15184:SF9">
    <property type="entry name" value="SPI-1 TYPE 3 SECRETION SYSTEM ATPASE"/>
    <property type="match status" value="1"/>
</dbReference>
<evidence type="ECO:0000256" key="3">
    <source>
        <dbReference type="ARBA" id="ARBA00022490"/>
    </source>
</evidence>
<dbReference type="InterPro" id="IPR003593">
    <property type="entry name" value="AAA+_ATPase"/>
</dbReference>
<dbReference type="GO" id="GO:0016887">
    <property type="term" value="F:ATP hydrolysis activity"/>
    <property type="evidence" value="ECO:0007669"/>
    <property type="project" value="InterPro"/>
</dbReference>
<dbReference type="EMBL" id="FQUL01000023">
    <property type="protein sequence ID" value="SHE77977.1"/>
    <property type="molecule type" value="Genomic_DNA"/>
</dbReference>
<dbReference type="Pfam" id="PF18269">
    <property type="entry name" value="T3SS_ATPase_C"/>
    <property type="match status" value="1"/>
</dbReference>
<dbReference type="Pfam" id="PF00006">
    <property type="entry name" value="ATP-synt_ab"/>
    <property type="match status" value="1"/>
</dbReference>
<evidence type="ECO:0000256" key="7">
    <source>
        <dbReference type="ARBA" id="ARBA00022967"/>
    </source>
</evidence>
<keyword evidence="5" id="KW-0067">ATP-binding</keyword>
<dbReference type="PANTHER" id="PTHR15184">
    <property type="entry name" value="ATP SYNTHASE"/>
    <property type="match status" value="1"/>
</dbReference>
<dbReference type="GO" id="GO:0030257">
    <property type="term" value="C:type III protein secretion system complex"/>
    <property type="evidence" value="ECO:0007669"/>
    <property type="project" value="InterPro"/>
</dbReference>
<dbReference type="GO" id="GO:0005524">
    <property type="term" value="F:ATP binding"/>
    <property type="evidence" value="ECO:0007669"/>
    <property type="project" value="UniProtKB-KW"/>
</dbReference>
<evidence type="ECO:0000313" key="9">
    <source>
        <dbReference type="EMBL" id="SHE77977.1"/>
    </source>
</evidence>
<dbReference type="RefSeq" id="WP_218587441.1">
    <property type="nucleotide sequence ID" value="NZ_FQUL01000023.1"/>
</dbReference>
<dbReference type="SMART" id="SM00382">
    <property type="entry name" value="AAA"/>
    <property type="match status" value="1"/>
</dbReference>
<accession>A0A1M4W9U3</accession>
<evidence type="ECO:0000259" key="8">
    <source>
        <dbReference type="SMART" id="SM00382"/>
    </source>
</evidence>
<dbReference type="FunFam" id="3.40.50.12240:FF:000002">
    <property type="entry name" value="Flagellum-specific ATP synthase FliI"/>
    <property type="match status" value="1"/>
</dbReference>
<comment type="subcellular location">
    <subcellularLocation>
        <location evidence="1">Cytoplasm</location>
    </subcellularLocation>
</comment>
<proteinExistence type="predicted"/>
<name>A0A1M4W9U3_9ACTN</name>
<evidence type="ECO:0000256" key="1">
    <source>
        <dbReference type="ARBA" id="ARBA00004496"/>
    </source>
</evidence>
<dbReference type="Gene3D" id="3.40.50.12240">
    <property type="match status" value="1"/>
</dbReference>
<keyword evidence="10" id="KW-1185">Reference proteome</keyword>
<dbReference type="InterPro" id="IPR005714">
    <property type="entry name" value="ATPase_T3SS_FliI/YscN"/>
</dbReference>
<keyword evidence="7" id="KW-1278">Translocase</keyword>
<dbReference type="SUPFAM" id="SSF52540">
    <property type="entry name" value="P-loop containing nucleoside triphosphate hydrolases"/>
    <property type="match status" value="1"/>
</dbReference>
<evidence type="ECO:0000256" key="4">
    <source>
        <dbReference type="ARBA" id="ARBA00022741"/>
    </source>
</evidence>
<sequence length="438" mass="47129">MIPWPWREMILDAARPRPIGRVCRMVGLHLEVEGVDAAIGEGLYVQLDDRKVSAEVVAIRDGRLICMPYGDLEGVRFGSVAVPMRRPPRLAVGPALLGRVIDAEGVPLDGRGPIEAESFVIATQLAPPPMSRPLIDSALSLGTSVLDTMVPCGKGQRLGIFAGAGVGKSSLLSMIIRGTEADVKVLALVGERGREVREFIENDLSAMGLTSAVVVVATSDQPALLRIRAALVATRIAEYFRDLGNDVLLIMDSLTRLAMAQREVGLSSGEPPSQRGYPPSVNSLMARLLERAGRNESGSITALYSILVDGDDLMDPVADAARSILDGHITLSRERAQMAKFPAVEVLESISRLESSILSDSQMALVREARSHLATYAASKDLVEVGAYRPGTNLRLDRALSIIPRIEEVFCQDVKVTVTAAESWRRLEEALHGGQSGV</sequence>
<dbReference type="InterPro" id="IPR000194">
    <property type="entry name" value="ATPase_F1/V1/A1_a/bsu_nucl-bd"/>
</dbReference>
<dbReference type="InterPro" id="IPR050053">
    <property type="entry name" value="ATPase_alpha/beta_chains"/>
</dbReference>
<dbReference type="NCBIfam" id="TIGR01026">
    <property type="entry name" value="fliI_yscN"/>
    <property type="match status" value="1"/>
</dbReference>
<keyword evidence="2" id="KW-0813">Transport</keyword>
<dbReference type="Proteomes" id="UP000184295">
    <property type="component" value="Unassembled WGS sequence"/>
</dbReference>
<reference evidence="10" key="1">
    <citation type="submission" date="2016-11" db="EMBL/GenBank/DDBJ databases">
        <authorList>
            <person name="Varghese N."/>
            <person name="Submissions S."/>
        </authorList>
    </citation>
    <scope>NUCLEOTIDE SEQUENCE [LARGE SCALE GENOMIC DNA]</scope>
    <source>
        <strain evidence="10">DSM 19514</strain>
    </source>
</reference>